<dbReference type="AlphaFoldDB" id="A0A210QIB6"/>
<keyword evidence="2" id="KW-0808">Transferase</keyword>
<dbReference type="Gene3D" id="3.30.200.20">
    <property type="entry name" value="Phosphorylase Kinase, domain 1"/>
    <property type="match status" value="1"/>
</dbReference>
<keyword evidence="3" id="KW-1185">Reference proteome</keyword>
<dbReference type="InterPro" id="IPR000719">
    <property type="entry name" value="Prot_kinase_dom"/>
</dbReference>
<gene>
    <name evidence="2" type="ORF">KP79_PYT01201</name>
</gene>
<dbReference type="GO" id="GO:0004672">
    <property type="term" value="F:protein kinase activity"/>
    <property type="evidence" value="ECO:0007669"/>
    <property type="project" value="InterPro"/>
</dbReference>
<protein>
    <submittedName>
        <fullName evidence="2">Spindle assembly checkpoint kinase</fullName>
    </submittedName>
</protein>
<dbReference type="Gene3D" id="1.10.510.10">
    <property type="entry name" value="Transferase(Phosphotransferase) domain 1"/>
    <property type="match status" value="1"/>
</dbReference>
<dbReference type="PANTHER" id="PTHR48011">
    <property type="entry name" value="CCR4-NOT TRANSCRIPTIONAL COMPLEX SUBUNIT CAF120-RELATED"/>
    <property type="match status" value="1"/>
</dbReference>
<dbReference type="EMBL" id="NEDP02003587">
    <property type="protein sequence ID" value="OWF48341.1"/>
    <property type="molecule type" value="Genomic_DNA"/>
</dbReference>
<sequence>MAGFLFGERRMDYKTNKSVLDTEIFGKRTCSVPRVCGLNSSRWIESITIQQSQRDNVFEKLLDTYNKCLDGDIFVGLGDELYSVYSPNRRQSDGDAWRYVSKQGKGLYEDLVMERNRQDCLADLGIGMETCDVPSLVKQNIYEKMRPMTSAATTQARVSMAEFETQTPWTGINSKDMASQAVQDTMDSGVQARPSAADFGTQAKPNMVHFGTEARPVTAEFSTQAGQMGVDVGIQMTPSDQPPQDQNDHYNTIKVNLKTKKYRVEVEDNGMIITLTAAAATVVHGFVTRSVQFTTSEFDDLIASLKDCGVGTQASLKDCGEGTQEADLLYHQSSPKFDSGDRQGATAAIPKIPHNVIERTKRKSQGDIMRFHKDIPYEGQLEKYLSPFSPFPQYGYIPSRDIPVTLDDIKIPVVQNHDVTYEKTESDSVVLGRGGFGCVYFAKHCTITMDLCVKEYEENCTSLYDIHQEAKLLLYLQSTKFVPQCLGLMVSPFIPEDVSLVQECFAKGYTLKNLLNDRPRSFTDRKWVATVYQLFWGMKMIHEKQVLLNDIKTDNVLIDYQSADMANNIRFIDMGLASFRRGHRFSDDPTYMDHCNNYAAEVRLGHFSTPASDLYAVGYMVNEISETIGIIELDLIAQMCTEEDPDDRSSCQAVLKKLEDILEEM</sequence>
<dbReference type="GO" id="GO:0007165">
    <property type="term" value="P:signal transduction"/>
    <property type="evidence" value="ECO:0007669"/>
    <property type="project" value="TreeGrafter"/>
</dbReference>
<dbReference type="SMART" id="SM00220">
    <property type="entry name" value="S_TKc"/>
    <property type="match status" value="1"/>
</dbReference>
<feature type="domain" description="Protein kinase" evidence="1">
    <location>
        <begin position="425"/>
        <end position="665"/>
    </location>
</feature>
<dbReference type="CDD" id="cd00180">
    <property type="entry name" value="PKc"/>
    <property type="match status" value="1"/>
</dbReference>
<dbReference type="Pfam" id="PF00069">
    <property type="entry name" value="Pkinase"/>
    <property type="match status" value="1"/>
</dbReference>
<keyword evidence="2" id="KW-0418">Kinase</keyword>
<evidence type="ECO:0000313" key="2">
    <source>
        <dbReference type="EMBL" id="OWF48341.1"/>
    </source>
</evidence>
<dbReference type="OrthoDB" id="6097776at2759"/>
<dbReference type="GO" id="GO:0005524">
    <property type="term" value="F:ATP binding"/>
    <property type="evidence" value="ECO:0007669"/>
    <property type="project" value="InterPro"/>
</dbReference>
<proteinExistence type="predicted"/>
<dbReference type="PANTHER" id="PTHR48011:SF4">
    <property type="entry name" value="MITOGEN-ACTIVATED PROTEIN KINASE KINASE KINASE 19"/>
    <property type="match status" value="1"/>
</dbReference>
<organism evidence="2 3">
    <name type="scientific">Mizuhopecten yessoensis</name>
    <name type="common">Japanese scallop</name>
    <name type="synonym">Patinopecten yessoensis</name>
    <dbReference type="NCBI Taxonomy" id="6573"/>
    <lineage>
        <taxon>Eukaryota</taxon>
        <taxon>Metazoa</taxon>
        <taxon>Spiralia</taxon>
        <taxon>Lophotrochozoa</taxon>
        <taxon>Mollusca</taxon>
        <taxon>Bivalvia</taxon>
        <taxon>Autobranchia</taxon>
        <taxon>Pteriomorphia</taxon>
        <taxon>Pectinida</taxon>
        <taxon>Pectinoidea</taxon>
        <taxon>Pectinidae</taxon>
        <taxon>Mizuhopecten</taxon>
    </lineage>
</organism>
<name>A0A210QIB6_MIZYE</name>
<evidence type="ECO:0000259" key="1">
    <source>
        <dbReference type="PROSITE" id="PS50011"/>
    </source>
</evidence>
<reference evidence="2 3" key="1">
    <citation type="journal article" date="2017" name="Nat. Ecol. Evol.">
        <title>Scallop genome provides insights into evolution of bilaterian karyotype and development.</title>
        <authorList>
            <person name="Wang S."/>
            <person name="Zhang J."/>
            <person name="Jiao W."/>
            <person name="Li J."/>
            <person name="Xun X."/>
            <person name="Sun Y."/>
            <person name="Guo X."/>
            <person name="Huan P."/>
            <person name="Dong B."/>
            <person name="Zhang L."/>
            <person name="Hu X."/>
            <person name="Sun X."/>
            <person name="Wang J."/>
            <person name="Zhao C."/>
            <person name="Wang Y."/>
            <person name="Wang D."/>
            <person name="Huang X."/>
            <person name="Wang R."/>
            <person name="Lv J."/>
            <person name="Li Y."/>
            <person name="Zhang Z."/>
            <person name="Liu B."/>
            <person name="Lu W."/>
            <person name="Hui Y."/>
            <person name="Liang J."/>
            <person name="Zhou Z."/>
            <person name="Hou R."/>
            <person name="Li X."/>
            <person name="Liu Y."/>
            <person name="Li H."/>
            <person name="Ning X."/>
            <person name="Lin Y."/>
            <person name="Zhao L."/>
            <person name="Xing Q."/>
            <person name="Dou J."/>
            <person name="Li Y."/>
            <person name="Mao J."/>
            <person name="Guo H."/>
            <person name="Dou H."/>
            <person name="Li T."/>
            <person name="Mu C."/>
            <person name="Jiang W."/>
            <person name="Fu Q."/>
            <person name="Fu X."/>
            <person name="Miao Y."/>
            <person name="Liu J."/>
            <person name="Yu Q."/>
            <person name="Li R."/>
            <person name="Liao H."/>
            <person name="Li X."/>
            <person name="Kong Y."/>
            <person name="Jiang Z."/>
            <person name="Chourrout D."/>
            <person name="Li R."/>
            <person name="Bao Z."/>
        </authorList>
    </citation>
    <scope>NUCLEOTIDE SEQUENCE [LARGE SCALE GENOMIC DNA]</scope>
    <source>
        <strain evidence="2 3">PY_sf001</strain>
    </source>
</reference>
<accession>A0A210QIB6</accession>
<dbReference type="PROSITE" id="PS50011">
    <property type="entry name" value="PROTEIN_KINASE_DOM"/>
    <property type="match status" value="1"/>
</dbReference>
<evidence type="ECO:0000313" key="3">
    <source>
        <dbReference type="Proteomes" id="UP000242188"/>
    </source>
</evidence>
<dbReference type="InterPro" id="IPR052751">
    <property type="entry name" value="Plant_MAPKKK"/>
</dbReference>
<dbReference type="InterPro" id="IPR011009">
    <property type="entry name" value="Kinase-like_dom_sf"/>
</dbReference>
<dbReference type="SUPFAM" id="SSF56112">
    <property type="entry name" value="Protein kinase-like (PK-like)"/>
    <property type="match status" value="1"/>
</dbReference>
<comment type="caution">
    <text evidence="2">The sequence shown here is derived from an EMBL/GenBank/DDBJ whole genome shotgun (WGS) entry which is preliminary data.</text>
</comment>
<dbReference type="Proteomes" id="UP000242188">
    <property type="component" value="Unassembled WGS sequence"/>
</dbReference>